<dbReference type="Gramene" id="PRQ50212">
    <property type="protein sequence ID" value="PRQ50212"/>
    <property type="gene ID" value="RchiOBHm_Chr2g0130691"/>
</dbReference>
<evidence type="ECO:0000313" key="4">
    <source>
        <dbReference type="EMBL" id="PRQ50212.1"/>
    </source>
</evidence>
<dbReference type="PANTHER" id="PTHR31673">
    <property type="entry name" value="PROTEIN COBRA"/>
    <property type="match status" value="1"/>
</dbReference>
<dbReference type="OMA" id="GDCSDFK"/>
<comment type="similarity">
    <text evidence="1">Belongs to the COBRA family.</text>
</comment>
<evidence type="ECO:0000256" key="2">
    <source>
        <dbReference type="ARBA" id="ARBA00022729"/>
    </source>
</evidence>
<dbReference type="Proteomes" id="UP000238479">
    <property type="component" value="Chromosome 2"/>
</dbReference>
<dbReference type="PANTHER" id="PTHR31673:SF3">
    <property type="entry name" value="COBRA-LIKE PROTEIN 4"/>
    <property type="match status" value="1"/>
</dbReference>
<dbReference type="STRING" id="74649.A0A2P6RUW0"/>
<keyword evidence="5" id="KW-1185">Reference proteome</keyword>
<reference evidence="4 5" key="1">
    <citation type="journal article" date="2018" name="Nat. Genet.">
        <title>The Rosa genome provides new insights in the design of modern roses.</title>
        <authorList>
            <person name="Bendahmane M."/>
        </authorList>
    </citation>
    <scope>NUCLEOTIDE SEQUENCE [LARGE SCALE GENOMIC DNA]</scope>
    <source>
        <strain evidence="5">cv. Old Blush</strain>
    </source>
</reference>
<evidence type="ECO:0000256" key="3">
    <source>
        <dbReference type="ARBA" id="ARBA00023180"/>
    </source>
</evidence>
<protein>
    <recommendedName>
        <fullName evidence="6">COBRA-like protein</fullName>
    </recommendedName>
</protein>
<evidence type="ECO:0000313" key="5">
    <source>
        <dbReference type="Proteomes" id="UP000238479"/>
    </source>
</evidence>
<comment type="caution">
    <text evidence="4">The sequence shown here is derived from an EMBL/GenBank/DDBJ whole genome shotgun (WGS) entry which is preliminary data.</text>
</comment>
<accession>A0A2P6RUW0</accession>
<keyword evidence="3" id="KW-0325">Glycoprotein</keyword>
<dbReference type="GO" id="GO:0010215">
    <property type="term" value="P:cellulose microfibril organization"/>
    <property type="evidence" value="ECO:0007669"/>
    <property type="project" value="InterPro"/>
</dbReference>
<dbReference type="AlphaFoldDB" id="A0A2P6RUW0"/>
<dbReference type="GO" id="GO:0052324">
    <property type="term" value="P:plant-type cell wall cellulose biosynthetic process"/>
    <property type="evidence" value="ECO:0007669"/>
    <property type="project" value="TreeGrafter"/>
</dbReference>
<keyword evidence="2" id="KW-0732">Signal</keyword>
<dbReference type="EMBL" id="PDCK01000040">
    <property type="protein sequence ID" value="PRQ50212.1"/>
    <property type="molecule type" value="Genomic_DNA"/>
</dbReference>
<dbReference type="GO" id="GO:0005886">
    <property type="term" value="C:plasma membrane"/>
    <property type="evidence" value="ECO:0007669"/>
    <property type="project" value="TreeGrafter"/>
</dbReference>
<sequence>MTAFAEAYDPLDPNGKITIRWDIMNWAPDGYEATITMFNFQKYWHIEQPGWTLGWTWAKKEFIWSMLGGKTIDRGDCSSFTGPTPHCCKMNPKVVDLLPDVGSCCRGGVMSSLIQDTSKAVSRFQITVGGAGSNNELLVLCYCTI</sequence>
<dbReference type="Pfam" id="PF04833">
    <property type="entry name" value="COBRA"/>
    <property type="match status" value="1"/>
</dbReference>
<evidence type="ECO:0000256" key="1">
    <source>
        <dbReference type="ARBA" id="ARBA00005507"/>
    </source>
</evidence>
<organism evidence="4 5">
    <name type="scientific">Rosa chinensis</name>
    <name type="common">China rose</name>
    <dbReference type="NCBI Taxonomy" id="74649"/>
    <lineage>
        <taxon>Eukaryota</taxon>
        <taxon>Viridiplantae</taxon>
        <taxon>Streptophyta</taxon>
        <taxon>Embryophyta</taxon>
        <taxon>Tracheophyta</taxon>
        <taxon>Spermatophyta</taxon>
        <taxon>Magnoliopsida</taxon>
        <taxon>eudicotyledons</taxon>
        <taxon>Gunneridae</taxon>
        <taxon>Pentapetalae</taxon>
        <taxon>rosids</taxon>
        <taxon>fabids</taxon>
        <taxon>Rosales</taxon>
        <taxon>Rosaceae</taxon>
        <taxon>Rosoideae</taxon>
        <taxon>Rosoideae incertae sedis</taxon>
        <taxon>Rosa</taxon>
    </lineage>
</organism>
<gene>
    <name evidence="4" type="ORF">RchiOBHm_Chr2g0130691</name>
</gene>
<dbReference type="InterPro" id="IPR006918">
    <property type="entry name" value="COBRA_pln"/>
</dbReference>
<proteinExistence type="inferred from homology"/>
<name>A0A2P6RUW0_ROSCH</name>
<evidence type="ECO:0008006" key="6">
    <source>
        <dbReference type="Google" id="ProtNLM"/>
    </source>
</evidence>